<dbReference type="Gene3D" id="3.30.1490.150">
    <property type="entry name" value="Hypothetical protein ph0010, domain 2"/>
    <property type="match status" value="1"/>
</dbReference>
<protein>
    <submittedName>
        <fullName evidence="2">AMMECR1 domain-containing protein</fullName>
    </submittedName>
</protein>
<organism evidence="2 3">
    <name type="scientific">Candidatus Ghiorseimicrobium undicola</name>
    <dbReference type="NCBI Taxonomy" id="1974746"/>
    <lineage>
        <taxon>Bacteria</taxon>
        <taxon>Pseudomonadati</taxon>
        <taxon>Candidatus Omnitrophota</taxon>
        <taxon>Candidatus Ghiorseimicrobium</taxon>
    </lineage>
</organism>
<dbReference type="EMBL" id="PCWA01000089">
    <property type="protein sequence ID" value="PIQ88730.1"/>
    <property type="molecule type" value="Genomic_DNA"/>
</dbReference>
<feature type="domain" description="AMMECR1" evidence="1">
    <location>
        <begin position="5"/>
        <end position="181"/>
    </location>
</feature>
<dbReference type="Gene3D" id="3.30.700.20">
    <property type="entry name" value="Hypothetical protein ph0010, domain 1"/>
    <property type="match status" value="1"/>
</dbReference>
<evidence type="ECO:0000313" key="3">
    <source>
        <dbReference type="Proteomes" id="UP000229641"/>
    </source>
</evidence>
<proteinExistence type="predicted"/>
<dbReference type="NCBIfam" id="TIGR04335">
    <property type="entry name" value="AmmeMemoSam_A"/>
    <property type="match status" value="1"/>
</dbReference>
<dbReference type="InterPro" id="IPR027623">
    <property type="entry name" value="AmmeMemoSam_A"/>
</dbReference>
<dbReference type="Proteomes" id="UP000229641">
    <property type="component" value="Unassembled WGS sequence"/>
</dbReference>
<dbReference type="InterPro" id="IPR027485">
    <property type="entry name" value="AMMECR1_N"/>
</dbReference>
<evidence type="ECO:0000313" key="2">
    <source>
        <dbReference type="EMBL" id="PIQ88730.1"/>
    </source>
</evidence>
<dbReference type="PANTHER" id="PTHR13016">
    <property type="entry name" value="AMMECR1 HOMOLOG"/>
    <property type="match status" value="1"/>
</dbReference>
<dbReference type="AlphaFoldDB" id="A0A2H0LWD3"/>
<dbReference type="InterPro" id="IPR036071">
    <property type="entry name" value="AMMECR1_dom_sf"/>
</dbReference>
<dbReference type="InterPro" id="IPR023473">
    <property type="entry name" value="AMMECR1"/>
</dbReference>
<name>A0A2H0LWD3_9BACT</name>
<dbReference type="PANTHER" id="PTHR13016:SF0">
    <property type="entry name" value="AMME SYNDROME CANDIDATE GENE 1 PROTEIN"/>
    <property type="match status" value="1"/>
</dbReference>
<dbReference type="PROSITE" id="PS51112">
    <property type="entry name" value="AMMECR1"/>
    <property type="match status" value="1"/>
</dbReference>
<gene>
    <name evidence="2" type="ORF">COV72_06620</name>
</gene>
<dbReference type="SUPFAM" id="SSF143447">
    <property type="entry name" value="AMMECR1-like"/>
    <property type="match status" value="1"/>
</dbReference>
<reference evidence="2 3" key="1">
    <citation type="submission" date="2017-09" db="EMBL/GenBank/DDBJ databases">
        <title>Depth-based differentiation of microbial function through sediment-hosted aquifers and enrichment of novel symbionts in the deep terrestrial subsurface.</title>
        <authorList>
            <person name="Probst A.J."/>
            <person name="Ladd B."/>
            <person name="Jarett J.K."/>
            <person name="Geller-Mcgrath D.E."/>
            <person name="Sieber C.M."/>
            <person name="Emerson J.B."/>
            <person name="Anantharaman K."/>
            <person name="Thomas B.C."/>
            <person name="Malmstrom R."/>
            <person name="Stieglmeier M."/>
            <person name="Klingl A."/>
            <person name="Woyke T."/>
            <person name="Ryan C.M."/>
            <person name="Banfield J.F."/>
        </authorList>
    </citation>
    <scope>NUCLEOTIDE SEQUENCE [LARGE SCALE GENOMIC DNA]</scope>
    <source>
        <strain evidence="2">CG11_big_fil_rev_8_21_14_0_20_42_13</strain>
    </source>
</reference>
<dbReference type="NCBIfam" id="TIGR00296">
    <property type="entry name" value="TIGR00296 family protein"/>
    <property type="match status" value="1"/>
</dbReference>
<comment type="caution">
    <text evidence="2">The sequence shown here is derived from an EMBL/GenBank/DDBJ whole genome shotgun (WGS) entry which is preliminary data.</text>
</comment>
<dbReference type="InterPro" id="IPR002733">
    <property type="entry name" value="AMMECR1_domain"/>
</dbReference>
<sequence>MLTETQRNRLLQIARQAIEEYLSSGKIKEFRENDPFLLEEKGAFVTLRKAGELRGCIGNIIGRGPLYLTVRDMSIESAFRDPRFNPLAADELKEVDIEISVLSKPEREFNPENIIIGKHGVIVKKGFNSGVFLPQVADETGWSREEFLSCLCSHKAGLPKDAWKDKNTELYTFTAEVFGEK</sequence>
<accession>A0A2H0LWD3</accession>
<evidence type="ECO:0000259" key="1">
    <source>
        <dbReference type="PROSITE" id="PS51112"/>
    </source>
</evidence>
<dbReference type="Pfam" id="PF01871">
    <property type="entry name" value="AMMECR1"/>
    <property type="match status" value="1"/>
</dbReference>